<dbReference type="AlphaFoldDB" id="A0A4R7JYD0"/>
<dbReference type="NCBIfam" id="TIGR04219">
    <property type="entry name" value="OMP_w_GlyGly"/>
    <property type="match status" value="1"/>
</dbReference>
<keyword evidence="3" id="KW-1185">Reference proteome</keyword>
<evidence type="ECO:0000313" key="2">
    <source>
        <dbReference type="EMBL" id="TDT42954.1"/>
    </source>
</evidence>
<comment type="caution">
    <text evidence="2">The sequence shown here is derived from an EMBL/GenBank/DDBJ whole genome shotgun (WGS) entry which is preliminary data.</text>
</comment>
<proteinExistence type="predicted"/>
<evidence type="ECO:0000256" key="1">
    <source>
        <dbReference type="SAM" id="SignalP"/>
    </source>
</evidence>
<sequence length="246" mass="26746">MKRTMTAAAGMLLLAGASTAHAVIPLIDVDVTANSWQAGPTGTVQSGGNEIDVEDDLGYDDESHTGFAVRFAHPVPVIPNLRLRYNDIEHKGQGTVTTQFRDSTYAEDVDSRIDLTHYDYTIFYTAPVPIVTLDLGFNVKHFDGQFDIEGQTTGQAESVKIDEFLPMLHARGDVDLPLTGLGAGAEINYVSYDGDSARDIEAYLKYSVDPVYVEGGYRELSMDVDSNNLNVDTDLGGPFVRVGIGF</sequence>
<evidence type="ECO:0000313" key="3">
    <source>
        <dbReference type="Proteomes" id="UP000295830"/>
    </source>
</evidence>
<dbReference type="InterPro" id="IPR026387">
    <property type="entry name" value="OMP_w_GlyGly"/>
</dbReference>
<feature type="chain" id="PRO_5020222212" evidence="1">
    <location>
        <begin position="23"/>
        <end position="246"/>
    </location>
</feature>
<organism evidence="2 3">
    <name type="scientific">Halospina denitrificans</name>
    <dbReference type="NCBI Taxonomy" id="332522"/>
    <lineage>
        <taxon>Bacteria</taxon>
        <taxon>Pseudomonadati</taxon>
        <taxon>Pseudomonadota</taxon>
        <taxon>Gammaproteobacteria</taxon>
        <taxon>Halospina</taxon>
    </lineage>
</organism>
<dbReference type="EMBL" id="SOAX01000002">
    <property type="protein sequence ID" value="TDT42954.1"/>
    <property type="molecule type" value="Genomic_DNA"/>
</dbReference>
<reference evidence="2 3" key="1">
    <citation type="submission" date="2019-03" db="EMBL/GenBank/DDBJ databases">
        <title>Genomic Encyclopedia of Type Strains, Phase IV (KMG-IV): sequencing the most valuable type-strain genomes for metagenomic binning, comparative biology and taxonomic classification.</title>
        <authorList>
            <person name="Goeker M."/>
        </authorList>
    </citation>
    <scope>NUCLEOTIDE SEQUENCE [LARGE SCALE GENOMIC DNA]</scope>
    <source>
        <strain evidence="2 3">DSM 15505</strain>
    </source>
</reference>
<keyword evidence="1" id="KW-0732">Signal</keyword>
<name>A0A4R7JYD0_9GAMM</name>
<accession>A0A4R7JYD0</accession>
<protein>
    <submittedName>
        <fullName evidence="2">Outer membrane protein</fullName>
    </submittedName>
</protein>
<dbReference type="OrthoDB" id="6708408at2"/>
<dbReference type="RefSeq" id="WP_133735062.1">
    <property type="nucleotide sequence ID" value="NZ_SOAX01000002.1"/>
</dbReference>
<gene>
    <name evidence="2" type="ORF">DES49_0756</name>
</gene>
<feature type="signal peptide" evidence="1">
    <location>
        <begin position="1"/>
        <end position="22"/>
    </location>
</feature>
<dbReference type="Proteomes" id="UP000295830">
    <property type="component" value="Unassembled WGS sequence"/>
</dbReference>